<feature type="compositionally biased region" description="Acidic residues" evidence="2">
    <location>
        <begin position="396"/>
        <end position="421"/>
    </location>
</feature>
<dbReference type="InterPro" id="IPR052593">
    <property type="entry name" value="MT-associated_AKAP9-binding"/>
</dbReference>
<comment type="caution">
    <text evidence="4">The sequence shown here is derived from an EMBL/GenBank/DDBJ whole genome shotgun (WGS) entry which is preliminary data.</text>
</comment>
<dbReference type="GO" id="GO:1903358">
    <property type="term" value="P:regulation of Golgi organization"/>
    <property type="evidence" value="ECO:0007669"/>
    <property type="project" value="TreeGrafter"/>
</dbReference>
<keyword evidence="5" id="KW-1185">Reference proteome</keyword>
<feature type="region of interest" description="Disordered" evidence="2">
    <location>
        <begin position="1707"/>
        <end position="1775"/>
    </location>
</feature>
<evidence type="ECO:0000313" key="4">
    <source>
        <dbReference type="EMBL" id="KAJ8357205.1"/>
    </source>
</evidence>
<dbReference type="GO" id="GO:0005813">
    <property type="term" value="C:centrosome"/>
    <property type="evidence" value="ECO:0007669"/>
    <property type="project" value="TreeGrafter"/>
</dbReference>
<dbReference type="EMBL" id="JAINUF010000006">
    <property type="protein sequence ID" value="KAJ8357205.1"/>
    <property type="molecule type" value="Genomic_DNA"/>
</dbReference>
<feature type="compositionally biased region" description="Low complexity" evidence="2">
    <location>
        <begin position="1710"/>
        <end position="1723"/>
    </location>
</feature>
<feature type="coiled-coil region" evidence="1">
    <location>
        <begin position="1635"/>
        <end position="1705"/>
    </location>
</feature>
<evidence type="ECO:0000256" key="1">
    <source>
        <dbReference type="SAM" id="Coils"/>
    </source>
</evidence>
<feature type="region of interest" description="Disordered" evidence="2">
    <location>
        <begin position="532"/>
        <end position="622"/>
    </location>
</feature>
<gene>
    <name evidence="4" type="ORF">SKAU_G00199990</name>
</gene>
<feature type="region of interest" description="Disordered" evidence="2">
    <location>
        <begin position="1165"/>
        <end position="1194"/>
    </location>
</feature>
<keyword evidence="1" id="KW-0175">Coiled coil</keyword>
<feature type="coiled-coil region" evidence="1">
    <location>
        <begin position="464"/>
        <end position="520"/>
    </location>
</feature>
<dbReference type="GO" id="GO:0060090">
    <property type="term" value="F:molecular adaptor activity"/>
    <property type="evidence" value="ECO:0007669"/>
    <property type="project" value="TreeGrafter"/>
</dbReference>
<feature type="region of interest" description="Disordered" evidence="2">
    <location>
        <begin position="1468"/>
        <end position="1529"/>
    </location>
</feature>
<feature type="coiled-coil region" evidence="1">
    <location>
        <begin position="1232"/>
        <end position="1402"/>
    </location>
</feature>
<feature type="region of interest" description="Disordered" evidence="2">
    <location>
        <begin position="94"/>
        <end position="126"/>
    </location>
</feature>
<evidence type="ECO:0000259" key="3">
    <source>
        <dbReference type="Pfam" id="PF23246"/>
    </source>
</evidence>
<feature type="compositionally biased region" description="Polar residues" evidence="2">
    <location>
        <begin position="978"/>
        <end position="1013"/>
    </location>
</feature>
<feature type="compositionally biased region" description="Low complexity" evidence="2">
    <location>
        <begin position="381"/>
        <end position="395"/>
    </location>
</feature>
<name>A0A9Q1IYA8_SYNKA</name>
<accession>A0A9Q1IYA8</accession>
<dbReference type="OrthoDB" id="10255000at2759"/>
<dbReference type="PANTHER" id="PTHR46501">
    <property type="entry name" value="MYOMEGALIN"/>
    <property type="match status" value="1"/>
</dbReference>
<dbReference type="GO" id="GO:0007098">
    <property type="term" value="P:centrosome cycle"/>
    <property type="evidence" value="ECO:0007669"/>
    <property type="project" value="TreeGrafter"/>
</dbReference>
<organism evidence="4 5">
    <name type="scientific">Synaphobranchus kaupii</name>
    <name type="common">Kaup's arrowtooth eel</name>
    <dbReference type="NCBI Taxonomy" id="118154"/>
    <lineage>
        <taxon>Eukaryota</taxon>
        <taxon>Metazoa</taxon>
        <taxon>Chordata</taxon>
        <taxon>Craniata</taxon>
        <taxon>Vertebrata</taxon>
        <taxon>Euteleostomi</taxon>
        <taxon>Actinopterygii</taxon>
        <taxon>Neopterygii</taxon>
        <taxon>Teleostei</taxon>
        <taxon>Anguilliformes</taxon>
        <taxon>Synaphobranchidae</taxon>
        <taxon>Synaphobranchus</taxon>
    </lineage>
</organism>
<proteinExistence type="predicted"/>
<feature type="region of interest" description="Disordered" evidence="2">
    <location>
        <begin position="978"/>
        <end position="1054"/>
    </location>
</feature>
<feature type="compositionally biased region" description="Polar residues" evidence="2">
    <location>
        <begin position="94"/>
        <end position="120"/>
    </location>
</feature>
<feature type="region of interest" description="Disordered" evidence="2">
    <location>
        <begin position="793"/>
        <end position="825"/>
    </location>
</feature>
<dbReference type="PANTHER" id="PTHR46501:SF2">
    <property type="entry name" value="MYOMEGALIN"/>
    <property type="match status" value="1"/>
</dbReference>
<sequence length="1775" mass="197429">MVRGKDLELEQVSEAYRKLHWLKQEAEERQGRSLRERDAIIGQLQNSLQMRTKEAEELTASLVSKATADSSEVVEKLRLHLQLKERLFKEVLSDRTQQAQEHSTRSRNCSAPSAPETSTSRIRRGRLREVIGERTGELQEIRRQLIARDREVREMKREREQRDREPLLELEQRQLREKEDLVQNLMQSREEPMVITTPEDVTGGSCDAAPSRQEVEAVEEELKLVLKKEKEAQLEVSTLRSTLTRQEEEVGSLSAQVEGLTASIHAKEDLIKDMHRRLVEPSDLPLVEELTNELEALRESRSQQDSTSTDYQQRILEQLVLDYSSLNAALRTEMKLYRSLTQLHAQGEGSGKTLQTELNTVQALRGQLEEVLARTRNAAQAVEAAANTQPDFGELSTDEEEEEEDDDGSSSEFTDSIEEEDSKLTARTLATTMDSGVVCKQEDLHHGPEKMMLSQNATVDGRGLMEWRVEVQQLMEQKRAVERELGELKAQMEKAGFASLSQMRTALLNLQQENSELKRAAGHVTWRGWEQGVTGGLSSGGVTAAKGKDRGVPGPELTGAGEEAGPAQGKRGAPNIPLQDGQGKRRCTRPPSQDRADLPSPCPTHPSLTLDEEPGRSRRGAWEQVEAGLRSELGLSRQESRDLQERLMVSEATVQAQAEQLKDYRELLTETSVEQASKQVQVDLQDLGYETCGRSENEAEREDTSSPEFDDLEMCTSLSGQRAHGTRWCGSGDPGSGREGEDEDVETLRRHVRDLRGQLSRSTKAVRNLQARVRSLSATSDYASSLERPRKVNWSFQPSPSHSAADEDEGWQSDGPGHGPEPRPNRALRELVSRVASLEAQLKTSRLEGKSVAEDPKSATWPGKYNTLIQAQARELSHLRQALREGRGVCHILSQHLGDTTKAFEELLRANDIDYYMGQSFRQQLAQSIALAQRVGTKISGWDNSELHDDKMGHELLALRLSKELQQKDKIIESLHTKLQQHADTPSSGHALSETTDQSDRTSFVSDEQGSTNEDLELCSDMDGPSEYVPEERSRRAGHVRTGADPPPKNGTPSLHIVIPSPTTASHGVQSSTSCPSMPCTPHSPVKAQVQEGLYPGPVSSSLPVSLTRYCPDLTPFDPHSPLMGPGGFSLGDIHQELQIVQKELGESFSVPHIKALSDFSPGSQSYLEPSSYRPQSHQAFHQPQLSSTDSSSKNSALWEATHASLPVRVGAYGTISSGSSGYRSGTSYTGADLIEEHLREIRALRQQLEDSIRTNERLRQQLEDRLASVGRVNGAPTNIYIQGLESLSQLTNENRALKEEVLALQARLQASRDSCKEVELLREEVLMGRAQLKEAELEVEEWREEVRRLQALGCQQGQEIQQLKQERQTSQEHNNRLHHEVNLLQQQLSESRRLLHSLQCELQVYDRMCRNGKSLHAGYGGELKYPGSPSSQELGELLVEVRGLRGQLERSVKENGALRVQLEQQLGGAVARGDDRRPHSIPVSPQRDGVYKKQLFHDPAPSPPVRDTGPFNTASPYAPLPGLEEPQLTANDALDPHAELEGEAPDGSFANKKGRHAVGHVDDFTALQQQVLEGKELVHKMKGAVMDLDPGQAPDYAGLTDLLLDAKTLQQILEEAASLLKMFWRAALPDSERLAQHVQKEQALQEEVDNLKLQVTKQDEAMQGAVQKLRDSNRTKESMERFIISQLSRTRDVLKKARTNLQKNEYKISSLSSSSSPTSPCPAKAEVHRGPGEQPPDWGFMSPRTRVPAGGGGKASQRPTRKRGGQCLLQVATC</sequence>
<reference evidence="4" key="1">
    <citation type="journal article" date="2023" name="Science">
        <title>Genome structures resolve the early diversification of teleost fishes.</title>
        <authorList>
            <person name="Parey E."/>
            <person name="Louis A."/>
            <person name="Montfort J."/>
            <person name="Bouchez O."/>
            <person name="Roques C."/>
            <person name="Iampietro C."/>
            <person name="Lluch J."/>
            <person name="Castinel A."/>
            <person name="Donnadieu C."/>
            <person name="Desvignes T."/>
            <person name="Floi Bucao C."/>
            <person name="Jouanno E."/>
            <person name="Wen M."/>
            <person name="Mejri S."/>
            <person name="Dirks R."/>
            <person name="Jansen H."/>
            <person name="Henkel C."/>
            <person name="Chen W.J."/>
            <person name="Zahm M."/>
            <person name="Cabau C."/>
            <person name="Klopp C."/>
            <person name="Thompson A.W."/>
            <person name="Robinson-Rechavi M."/>
            <person name="Braasch I."/>
            <person name="Lecointre G."/>
            <person name="Bobe J."/>
            <person name="Postlethwait J.H."/>
            <person name="Berthelot C."/>
            <person name="Roest Crollius H."/>
            <person name="Guiguen Y."/>
        </authorList>
    </citation>
    <scope>NUCLEOTIDE SEQUENCE</scope>
    <source>
        <strain evidence="4">WJC10195</strain>
    </source>
</reference>
<feature type="domain" description="CDK5 regulatory subunit-associated protein 2/Myomegalin coiled coil" evidence="3">
    <location>
        <begin position="275"/>
        <end position="389"/>
    </location>
</feature>
<evidence type="ECO:0000256" key="2">
    <source>
        <dbReference type="SAM" id="MobiDB-lite"/>
    </source>
</evidence>
<feature type="region of interest" description="Disordered" evidence="2">
    <location>
        <begin position="381"/>
        <end position="421"/>
    </location>
</feature>
<feature type="region of interest" description="Disordered" evidence="2">
    <location>
        <begin position="720"/>
        <end position="745"/>
    </location>
</feature>
<dbReference type="GO" id="GO:0090063">
    <property type="term" value="P:positive regulation of microtubule nucleation"/>
    <property type="evidence" value="ECO:0007669"/>
    <property type="project" value="TreeGrafter"/>
</dbReference>
<dbReference type="InterPro" id="IPR056273">
    <property type="entry name" value="CDK5RAP2_MYOME_CC"/>
</dbReference>
<dbReference type="Proteomes" id="UP001152622">
    <property type="component" value="Chromosome 6"/>
</dbReference>
<dbReference type="GO" id="GO:0005794">
    <property type="term" value="C:Golgi apparatus"/>
    <property type="evidence" value="ECO:0007669"/>
    <property type="project" value="TreeGrafter"/>
</dbReference>
<protein>
    <recommendedName>
        <fullName evidence="3">CDK5 regulatory subunit-associated protein 2/Myomegalin coiled coil domain-containing protein</fullName>
    </recommendedName>
</protein>
<dbReference type="Pfam" id="PF23246">
    <property type="entry name" value="CC_CDK5RAP2"/>
    <property type="match status" value="1"/>
</dbReference>
<feature type="coiled-coil region" evidence="1">
    <location>
        <begin position="138"/>
        <end position="249"/>
    </location>
</feature>
<evidence type="ECO:0000313" key="5">
    <source>
        <dbReference type="Proteomes" id="UP001152622"/>
    </source>
</evidence>